<evidence type="ECO:0000313" key="9">
    <source>
        <dbReference type="Proteomes" id="UP000552644"/>
    </source>
</evidence>
<sequence length="405" mass="45086">MTTTPLDSDFDPFSPEIMADPYPAYADLLRTGEPVRLPRRDMWVVTRYDDVRAAVKDHERFSSADGIAYDRSRLPILFGVDPPDHTRLRRLISRDFTPRAAGTWRPLVERICAELVAEAVAAGEVELVRRVLVPLPVRVIAALLGIPGDDVERFKTWSEGVIEGFNANARLKAQPGPGEEGDAERRLAARRALSAVASISVYFHTLLDERRARPSGDDLISKLLAANEEQLRDDELVWLCLALLVGGNETTTHLLGNLCAALLDNPDQHRLLRERPELAEAAIEETLRYDPPVQSVFRTATDDVEIGGRRIPRGSRVQLSFAAANRDPRRWDDPGRFSIERSPDGHLAFGSGIHFCVGAPLVRLEAATFLRLLLERTDGMEAAGERVMVRSPTFRGVARLPLRLT</sequence>
<evidence type="ECO:0000256" key="5">
    <source>
        <dbReference type="ARBA" id="ARBA00023004"/>
    </source>
</evidence>
<protein>
    <submittedName>
        <fullName evidence="8">Cytochrome P450</fullName>
    </submittedName>
</protein>
<dbReference type="PRINTS" id="PR00385">
    <property type="entry name" value="P450"/>
</dbReference>
<evidence type="ECO:0000256" key="1">
    <source>
        <dbReference type="ARBA" id="ARBA00010617"/>
    </source>
</evidence>
<dbReference type="GO" id="GO:0036199">
    <property type="term" value="F:cholest-4-en-3-one 26-monooxygenase activity"/>
    <property type="evidence" value="ECO:0007669"/>
    <property type="project" value="TreeGrafter"/>
</dbReference>
<evidence type="ECO:0000313" key="8">
    <source>
        <dbReference type="EMBL" id="MBB4915652.1"/>
    </source>
</evidence>
<keyword evidence="6 7" id="KW-0503">Monooxygenase</keyword>
<evidence type="ECO:0000256" key="2">
    <source>
        <dbReference type="ARBA" id="ARBA00022617"/>
    </source>
</evidence>
<dbReference type="PANTHER" id="PTHR46696">
    <property type="entry name" value="P450, PUTATIVE (EUROFUNG)-RELATED"/>
    <property type="match status" value="1"/>
</dbReference>
<dbReference type="InterPro" id="IPR017972">
    <property type="entry name" value="Cyt_P450_CS"/>
</dbReference>
<organism evidence="8 9">
    <name type="scientific">Streptosporangium saharense</name>
    <dbReference type="NCBI Taxonomy" id="1706840"/>
    <lineage>
        <taxon>Bacteria</taxon>
        <taxon>Bacillati</taxon>
        <taxon>Actinomycetota</taxon>
        <taxon>Actinomycetes</taxon>
        <taxon>Streptosporangiales</taxon>
        <taxon>Streptosporangiaceae</taxon>
        <taxon>Streptosporangium</taxon>
    </lineage>
</organism>
<dbReference type="InterPro" id="IPR002397">
    <property type="entry name" value="Cyt_P450_B"/>
</dbReference>
<dbReference type="PRINTS" id="PR00359">
    <property type="entry name" value="BP450"/>
</dbReference>
<evidence type="ECO:0000256" key="6">
    <source>
        <dbReference type="ARBA" id="ARBA00023033"/>
    </source>
</evidence>
<dbReference type="PANTHER" id="PTHR46696:SF4">
    <property type="entry name" value="BIOTIN BIOSYNTHESIS CYTOCHROME P450"/>
    <property type="match status" value="1"/>
</dbReference>
<accession>A0A7W7QL88</accession>
<dbReference type="Pfam" id="PF00067">
    <property type="entry name" value="p450"/>
    <property type="match status" value="1"/>
</dbReference>
<dbReference type="Gene3D" id="1.10.630.10">
    <property type="entry name" value="Cytochrome P450"/>
    <property type="match status" value="1"/>
</dbReference>
<keyword evidence="9" id="KW-1185">Reference proteome</keyword>
<evidence type="ECO:0000256" key="4">
    <source>
        <dbReference type="ARBA" id="ARBA00023002"/>
    </source>
</evidence>
<dbReference type="InterPro" id="IPR001128">
    <property type="entry name" value="Cyt_P450"/>
</dbReference>
<dbReference type="FunFam" id="1.10.630.10:FF:000018">
    <property type="entry name" value="Cytochrome P450 monooxygenase"/>
    <property type="match status" value="1"/>
</dbReference>
<keyword evidence="5 7" id="KW-0408">Iron</keyword>
<evidence type="ECO:0000256" key="3">
    <source>
        <dbReference type="ARBA" id="ARBA00022723"/>
    </source>
</evidence>
<dbReference type="EMBL" id="JACHJP010000002">
    <property type="protein sequence ID" value="MBB4915652.1"/>
    <property type="molecule type" value="Genomic_DNA"/>
</dbReference>
<reference evidence="8 9" key="1">
    <citation type="submission" date="2020-08" db="EMBL/GenBank/DDBJ databases">
        <title>Genomic Encyclopedia of Type Strains, Phase III (KMG-III): the genomes of soil and plant-associated and newly described type strains.</title>
        <authorList>
            <person name="Whitman W."/>
        </authorList>
    </citation>
    <scope>NUCLEOTIDE SEQUENCE [LARGE SCALE GENOMIC DNA]</scope>
    <source>
        <strain evidence="8 9">CECT 8840</strain>
    </source>
</reference>
<dbReference type="PROSITE" id="PS00086">
    <property type="entry name" value="CYTOCHROME_P450"/>
    <property type="match status" value="1"/>
</dbReference>
<dbReference type="CDD" id="cd20625">
    <property type="entry name" value="CYP164-like"/>
    <property type="match status" value="1"/>
</dbReference>
<keyword evidence="3 7" id="KW-0479">Metal-binding</keyword>
<dbReference type="GO" id="GO:0020037">
    <property type="term" value="F:heme binding"/>
    <property type="evidence" value="ECO:0007669"/>
    <property type="project" value="InterPro"/>
</dbReference>
<keyword evidence="4 7" id="KW-0560">Oxidoreductase</keyword>
<keyword evidence="2 7" id="KW-0349">Heme</keyword>
<dbReference type="GO" id="GO:0005506">
    <property type="term" value="F:iron ion binding"/>
    <property type="evidence" value="ECO:0007669"/>
    <property type="project" value="InterPro"/>
</dbReference>
<dbReference type="GO" id="GO:0006707">
    <property type="term" value="P:cholesterol catabolic process"/>
    <property type="evidence" value="ECO:0007669"/>
    <property type="project" value="TreeGrafter"/>
</dbReference>
<dbReference type="GO" id="GO:0008395">
    <property type="term" value="F:steroid hydroxylase activity"/>
    <property type="evidence" value="ECO:0007669"/>
    <property type="project" value="TreeGrafter"/>
</dbReference>
<comment type="similarity">
    <text evidence="1 7">Belongs to the cytochrome P450 family.</text>
</comment>
<name>A0A7W7QL88_9ACTN</name>
<dbReference type="SUPFAM" id="SSF48264">
    <property type="entry name" value="Cytochrome P450"/>
    <property type="match status" value="1"/>
</dbReference>
<proteinExistence type="inferred from homology"/>
<gene>
    <name evidence="8" type="ORF">FHS44_002737</name>
</gene>
<evidence type="ECO:0000256" key="7">
    <source>
        <dbReference type="RuleBase" id="RU000461"/>
    </source>
</evidence>
<comment type="caution">
    <text evidence="8">The sequence shown here is derived from an EMBL/GenBank/DDBJ whole genome shotgun (WGS) entry which is preliminary data.</text>
</comment>
<dbReference type="InterPro" id="IPR036396">
    <property type="entry name" value="Cyt_P450_sf"/>
</dbReference>
<dbReference type="Proteomes" id="UP000552644">
    <property type="component" value="Unassembled WGS sequence"/>
</dbReference>
<dbReference type="AlphaFoldDB" id="A0A7W7QL88"/>
<dbReference type="RefSeq" id="WP_184714288.1">
    <property type="nucleotide sequence ID" value="NZ_JACHJP010000002.1"/>
</dbReference>